<dbReference type="PATRIC" id="fig|1544798.3.peg.2281"/>
<evidence type="ECO:0000259" key="6">
    <source>
        <dbReference type="Pfam" id="PF07980"/>
    </source>
</evidence>
<dbReference type="Proteomes" id="UP000032544">
    <property type="component" value="Unassembled WGS sequence"/>
</dbReference>
<accession>A0A0D8JCN5</accession>
<evidence type="ECO:0000256" key="2">
    <source>
        <dbReference type="ARBA" id="ARBA00006275"/>
    </source>
</evidence>
<dbReference type="Gene3D" id="1.25.40.390">
    <property type="match status" value="1"/>
</dbReference>
<dbReference type="EMBL" id="JRHC01000002">
    <property type="protein sequence ID" value="KJF43573.1"/>
    <property type="molecule type" value="Genomic_DNA"/>
</dbReference>
<comment type="subcellular location">
    <subcellularLocation>
        <location evidence="1">Cell outer membrane</location>
    </subcellularLocation>
</comment>
<dbReference type="GO" id="GO:0009279">
    <property type="term" value="C:cell outer membrane"/>
    <property type="evidence" value="ECO:0007669"/>
    <property type="project" value="UniProtKB-SubCell"/>
</dbReference>
<dbReference type="InterPro" id="IPR033985">
    <property type="entry name" value="SusD-like_N"/>
</dbReference>
<gene>
    <name evidence="8" type="ORF">LH29_10645</name>
</gene>
<evidence type="ECO:0000313" key="9">
    <source>
        <dbReference type="Proteomes" id="UP000032544"/>
    </source>
</evidence>
<comment type="similarity">
    <text evidence="2">Belongs to the SusD family.</text>
</comment>
<dbReference type="InterPro" id="IPR011990">
    <property type="entry name" value="TPR-like_helical_dom_sf"/>
</dbReference>
<sequence>MKKIYLSLIIILSFVTYSCDEFLDRAPLSDMSPATYFSTKSDMKVWMAGIYDSFQNTLDREHLEWGDIRSDNYHTTSYDDGKAYMNAIESTQSDYSWKNLYNTIDLCNVAIERFPTIEGTVQGDWGDYVGQAYGMRAYMYFYAIRVWGDVPLITTMWNGNVEESHIPRTPVAEIKDQIQSDLDMALTLLGSSVSGDRKFYFNLAAAWALQVDLDMWFHEYSEAVSDFDKYFKNNSNFELVSNPDQWKEIFINPTSSSEAIFNMQWSYESDGGNPWAQRVGASNTNNPYKVSEGIFDEFVTRLRSGEGADGRFWNVLDTVKMFYGGKQLPISTAHWLLPTGDGAGIEKCTKYSPVDNSSATSHWFVYSSSDCEIQTSMYRYADVLLLKAEALNQLGKGSEALDIVNQIRQRVGYMADAKSEVDPSDKAGVESIILLERQLEFMAEGKRYFDLVRTNRLMDVMDPILRERQEEAGVEPTGFGDPGRVLFPIYYREFESNPALRGHQNPPYTEG</sequence>
<name>A0A0D8JCN5_9BACT</name>
<dbReference type="STRING" id="1544798.LH29_10645"/>
<feature type="domain" description="RagB/SusD" evidence="6">
    <location>
        <begin position="368"/>
        <end position="508"/>
    </location>
</feature>
<reference evidence="8 9" key="1">
    <citation type="submission" date="2014-09" db="EMBL/GenBank/DDBJ databases">
        <title>Draft Genome Sequence of Draconibacterium sp. JN14CK-3.</title>
        <authorList>
            <person name="Dong C."/>
            <person name="Lai Q."/>
            <person name="Shao Z."/>
        </authorList>
    </citation>
    <scope>NUCLEOTIDE SEQUENCE [LARGE SCALE GENOMIC DNA]</scope>
    <source>
        <strain evidence="8 9">JN14CK-3</strain>
    </source>
</reference>
<dbReference type="InterPro" id="IPR012944">
    <property type="entry name" value="SusD_RagB_dom"/>
</dbReference>
<dbReference type="Pfam" id="PF07980">
    <property type="entry name" value="SusD_RagB"/>
    <property type="match status" value="1"/>
</dbReference>
<dbReference type="Pfam" id="PF14322">
    <property type="entry name" value="SusD-like_3"/>
    <property type="match status" value="1"/>
</dbReference>
<organism evidence="8 9">
    <name type="scientific">Draconibacterium sediminis</name>
    <dbReference type="NCBI Taxonomy" id="1544798"/>
    <lineage>
        <taxon>Bacteria</taxon>
        <taxon>Pseudomonadati</taxon>
        <taxon>Bacteroidota</taxon>
        <taxon>Bacteroidia</taxon>
        <taxon>Marinilabiliales</taxon>
        <taxon>Prolixibacteraceae</taxon>
        <taxon>Draconibacterium</taxon>
    </lineage>
</organism>
<keyword evidence="3" id="KW-0732">Signal</keyword>
<proteinExistence type="inferred from homology"/>
<keyword evidence="9" id="KW-1185">Reference proteome</keyword>
<dbReference type="PROSITE" id="PS51257">
    <property type="entry name" value="PROKAR_LIPOPROTEIN"/>
    <property type="match status" value="1"/>
</dbReference>
<dbReference type="RefSeq" id="WP_045029277.1">
    <property type="nucleotide sequence ID" value="NZ_JRHC01000002.1"/>
</dbReference>
<evidence type="ECO:0000256" key="5">
    <source>
        <dbReference type="ARBA" id="ARBA00023237"/>
    </source>
</evidence>
<evidence type="ECO:0000259" key="7">
    <source>
        <dbReference type="Pfam" id="PF14322"/>
    </source>
</evidence>
<dbReference type="CDD" id="cd08977">
    <property type="entry name" value="SusD"/>
    <property type="match status" value="1"/>
</dbReference>
<evidence type="ECO:0008006" key="10">
    <source>
        <dbReference type="Google" id="ProtNLM"/>
    </source>
</evidence>
<evidence type="ECO:0000256" key="4">
    <source>
        <dbReference type="ARBA" id="ARBA00023136"/>
    </source>
</evidence>
<keyword evidence="4" id="KW-0472">Membrane</keyword>
<evidence type="ECO:0000256" key="1">
    <source>
        <dbReference type="ARBA" id="ARBA00004442"/>
    </source>
</evidence>
<keyword evidence="5" id="KW-0998">Cell outer membrane</keyword>
<comment type="caution">
    <text evidence="8">The sequence shown here is derived from an EMBL/GenBank/DDBJ whole genome shotgun (WGS) entry which is preliminary data.</text>
</comment>
<evidence type="ECO:0000256" key="3">
    <source>
        <dbReference type="ARBA" id="ARBA00022729"/>
    </source>
</evidence>
<protein>
    <recommendedName>
        <fullName evidence="10">Glycan metabolism protein RagB</fullName>
    </recommendedName>
</protein>
<dbReference type="AlphaFoldDB" id="A0A0D8JCN5"/>
<dbReference type="OrthoDB" id="1016139at2"/>
<dbReference type="SUPFAM" id="SSF48452">
    <property type="entry name" value="TPR-like"/>
    <property type="match status" value="1"/>
</dbReference>
<feature type="domain" description="SusD-like N-terminal" evidence="7">
    <location>
        <begin position="21"/>
        <end position="209"/>
    </location>
</feature>
<evidence type="ECO:0000313" key="8">
    <source>
        <dbReference type="EMBL" id="KJF43573.1"/>
    </source>
</evidence>